<dbReference type="Pfam" id="PF01331">
    <property type="entry name" value="mRNA_cap_enzyme"/>
    <property type="match status" value="2"/>
</dbReference>
<dbReference type="AlphaFoldDB" id="A0AAV7YQJ2"/>
<dbReference type="GO" id="GO:0004484">
    <property type="term" value="F:mRNA guanylyltransferase activity"/>
    <property type="evidence" value="ECO:0007669"/>
    <property type="project" value="UniProtKB-EC"/>
</dbReference>
<dbReference type="InterPro" id="IPR029021">
    <property type="entry name" value="Prot-tyrosine_phosphatase-like"/>
</dbReference>
<evidence type="ECO:0000256" key="8">
    <source>
        <dbReference type="ARBA" id="ARBA00023134"/>
    </source>
</evidence>
<dbReference type="GO" id="GO:0005524">
    <property type="term" value="F:ATP binding"/>
    <property type="evidence" value="ECO:0007669"/>
    <property type="project" value="InterPro"/>
</dbReference>
<evidence type="ECO:0000256" key="1">
    <source>
        <dbReference type="ARBA" id="ARBA00004123"/>
    </source>
</evidence>
<evidence type="ECO:0000256" key="11">
    <source>
        <dbReference type="PIRSR" id="PIRSR036958-1"/>
    </source>
</evidence>
<evidence type="ECO:0000256" key="12">
    <source>
        <dbReference type="PIRSR" id="PIRSR036958-2"/>
    </source>
</evidence>
<feature type="domain" description="Tyrosine specific protein phosphatases" evidence="15">
    <location>
        <begin position="56"/>
        <end position="112"/>
    </location>
</feature>
<dbReference type="EC" id="2.7.7.50" evidence="2"/>
<keyword evidence="4" id="KW-0808">Transferase</keyword>
<feature type="binding site" evidence="13">
    <location>
        <position position="284"/>
    </location>
    <ligand>
        <name>GTP</name>
        <dbReference type="ChEBI" id="CHEBI:37565"/>
    </ligand>
</feature>
<dbReference type="PANTHER" id="PTHR10367:SF17">
    <property type="entry name" value="MRNA-CAPPING ENZYME"/>
    <property type="match status" value="1"/>
</dbReference>
<feature type="compositionally biased region" description="Basic and acidic residues" evidence="14">
    <location>
        <begin position="387"/>
        <end position="439"/>
    </location>
</feature>
<dbReference type="InterPro" id="IPR017074">
    <property type="entry name" value="mRNA_cap_enz_bifunc"/>
</dbReference>
<dbReference type="PROSITE" id="PS50056">
    <property type="entry name" value="TYR_PHOSPHATASE_2"/>
    <property type="match status" value="1"/>
</dbReference>
<evidence type="ECO:0000313" key="16">
    <source>
        <dbReference type="EMBL" id="KAJ3429948.1"/>
    </source>
</evidence>
<evidence type="ECO:0000256" key="3">
    <source>
        <dbReference type="ARBA" id="ARBA00022664"/>
    </source>
</evidence>
<evidence type="ECO:0000259" key="15">
    <source>
        <dbReference type="PROSITE" id="PS50056"/>
    </source>
</evidence>
<gene>
    <name evidence="16" type="ORF">M0812_22948</name>
</gene>
<dbReference type="Pfam" id="PF00782">
    <property type="entry name" value="DSPc"/>
    <property type="match status" value="1"/>
</dbReference>
<dbReference type="GO" id="GO:0005634">
    <property type="term" value="C:nucleus"/>
    <property type="evidence" value="ECO:0007669"/>
    <property type="project" value="UniProtKB-SubCell"/>
</dbReference>
<evidence type="ECO:0000256" key="6">
    <source>
        <dbReference type="ARBA" id="ARBA00022741"/>
    </source>
</evidence>
<dbReference type="GO" id="GO:0006370">
    <property type="term" value="P:7-methylguanosine mRNA capping"/>
    <property type="evidence" value="ECO:0007669"/>
    <property type="project" value="UniProtKB-KW"/>
</dbReference>
<evidence type="ECO:0000256" key="10">
    <source>
        <dbReference type="ARBA" id="ARBA00044624"/>
    </source>
</evidence>
<keyword evidence="3" id="KW-0507">mRNA processing</keyword>
<name>A0AAV7YQJ2_9EUKA</name>
<feature type="binding site" evidence="13">
    <location>
        <position position="299"/>
    </location>
    <ligand>
        <name>GTP</name>
        <dbReference type="ChEBI" id="CHEBI:37565"/>
    </ligand>
</feature>
<dbReference type="GO" id="GO:0005525">
    <property type="term" value="F:GTP binding"/>
    <property type="evidence" value="ECO:0007669"/>
    <property type="project" value="UniProtKB-KW"/>
</dbReference>
<evidence type="ECO:0000256" key="13">
    <source>
        <dbReference type="PIRSR" id="PIRSR036958-3"/>
    </source>
</evidence>
<evidence type="ECO:0000256" key="14">
    <source>
        <dbReference type="SAM" id="MobiDB-lite"/>
    </source>
</evidence>
<keyword evidence="6 13" id="KW-0547">Nucleotide-binding</keyword>
<evidence type="ECO:0000256" key="9">
    <source>
        <dbReference type="ARBA" id="ARBA00023242"/>
    </source>
</evidence>
<feature type="binding site" evidence="13">
    <location>
        <begin position="555"/>
        <end position="557"/>
    </location>
    <ligand>
        <name>GTP</name>
        <dbReference type="ChEBI" id="CHEBI:37565"/>
    </ligand>
</feature>
<dbReference type="Gene3D" id="3.90.190.10">
    <property type="entry name" value="Protein tyrosine phosphatase superfamily"/>
    <property type="match status" value="1"/>
</dbReference>
<protein>
    <recommendedName>
        <fullName evidence="2">mRNA guanylyltransferase</fullName>
        <ecNumber evidence="2">2.7.7.50</ecNumber>
    </recommendedName>
</protein>
<accession>A0AAV7YQJ2</accession>
<dbReference type="PANTHER" id="PTHR10367">
    <property type="entry name" value="MRNA-CAPPING ENZYME"/>
    <property type="match status" value="1"/>
</dbReference>
<keyword evidence="8 13" id="KW-0342">GTP-binding</keyword>
<organism evidence="16 17">
    <name type="scientific">Anaeramoeba flamelloides</name>
    <dbReference type="NCBI Taxonomy" id="1746091"/>
    <lineage>
        <taxon>Eukaryota</taxon>
        <taxon>Metamonada</taxon>
        <taxon>Anaeramoebidae</taxon>
        <taxon>Anaeramoeba</taxon>
    </lineage>
</organism>
<dbReference type="SUPFAM" id="SSF56091">
    <property type="entry name" value="DNA ligase/mRNA capping enzyme, catalytic domain"/>
    <property type="match status" value="1"/>
</dbReference>
<keyword evidence="7" id="KW-0506">mRNA capping</keyword>
<dbReference type="PIRSF" id="PIRSF036958">
    <property type="entry name" value="mRNA_capping_HCE"/>
    <property type="match status" value="1"/>
</dbReference>
<dbReference type="InterPro" id="IPR000387">
    <property type="entry name" value="Tyr_Pase_dom"/>
</dbReference>
<feature type="binding site" evidence="13">
    <location>
        <begin position="626"/>
        <end position="631"/>
    </location>
    <ligand>
        <name>GTP</name>
        <dbReference type="ChEBI" id="CHEBI:37565"/>
    </ligand>
</feature>
<evidence type="ECO:0000313" key="17">
    <source>
        <dbReference type="Proteomes" id="UP001146793"/>
    </source>
</evidence>
<evidence type="ECO:0000256" key="7">
    <source>
        <dbReference type="ARBA" id="ARBA00023042"/>
    </source>
</evidence>
<dbReference type="CDD" id="cd07895">
    <property type="entry name" value="Adenylation_mRNA_capping"/>
    <property type="match status" value="1"/>
</dbReference>
<reference evidence="16" key="1">
    <citation type="submission" date="2022-08" db="EMBL/GenBank/DDBJ databases">
        <title>Novel sulphate-reducing endosymbionts in the free-living metamonad Anaeramoeba.</title>
        <authorList>
            <person name="Jerlstrom-Hultqvist J."/>
            <person name="Cepicka I."/>
            <person name="Gallot-Lavallee L."/>
            <person name="Salas-Leiva D."/>
            <person name="Curtis B.A."/>
            <person name="Zahonova K."/>
            <person name="Pipaliya S."/>
            <person name="Dacks J."/>
            <person name="Roger A.J."/>
        </authorList>
    </citation>
    <scope>NUCLEOTIDE SEQUENCE</scope>
    <source>
        <strain evidence="16">Busselton2</strain>
    </source>
</reference>
<dbReference type="InterPro" id="IPR000340">
    <property type="entry name" value="Dual-sp_phosphatase_cat-dom"/>
</dbReference>
<dbReference type="Gene3D" id="2.40.50.140">
    <property type="entry name" value="Nucleic acid-binding proteins"/>
    <property type="match status" value="1"/>
</dbReference>
<feature type="compositionally biased region" description="Basic and acidic residues" evidence="14">
    <location>
        <begin position="343"/>
        <end position="359"/>
    </location>
</feature>
<comment type="caution">
    <text evidence="16">The sequence shown here is derived from an EMBL/GenBank/DDBJ whole genome shotgun (WGS) entry which is preliminary data.</text>
</comment>
<dbReference type="Pfam" id="PF03919">
    <property type="entry name" value="mRNA_cap_C"/>
    <property type="match status" value="1"/>
</dbReference>
<comment type="subcellular location">
    <subcellularLocation>
        <location evidence="1">Nucleus</location>
    </subcellularLocation>
</comment>
<dbReference type="SUPFAM" id="SSF50249">
    <property type="entry name" value="Nucleic acid-binding proteins"/>
    <property type="match status" value="1"/>
</dbReference>
<dbReference type="EMBL" id="JANTQA010000051">
    <property type="protein sequence ID" value="KAJ3429948.1"/>
    <property type="molecule type" value="Genomic_DNA"/>
</dbReference>
<evidence type="ECO:0000256" key="4">
    <source>
        <dbReference type="ARBA" id="ARBA00022679"/>
    </source>
</evidence>
<evidence type="ECO:0000256" key="5">
    <source>
        <dbReference type="ARBA" id="ARBA00022695"/>
    </source>
</evidence>
<evidence type="ECO:0000256" key="2">
    <source>
        <dbReference type="ARBA" id="ARBA00012475"/>
    </source>
</evidence>
<comment type="catalytic activity">
    <reaction evidence="10">
        <text>a 5'-end diphospho-ribonucleoside in mRNA + GTP + H(+) = a 5'-end (5'-triphosphoguanosine)-ribonucleoside in mRNA + diphosphate</text>
        <dbReference type="Rhea" id="RHEA:67012"/>
        <dbReference type="Rhea" id="RHEA-COMP:17165"/>
        <dbReference type="Rhea" id="RHEA-COMP:17166"/>
        <dbReference type="ChEBI" id="CHEBI:15378"/>
        <dbReference type="ChEBI" id="CHEBI:33019"/>
        <dbReference type="ChEBI" id="CHEBI:37565"/>
        <dbReference type="ChEBI" id="CHEBI:167616"/>
        <dbReference type="ChEBI" id="CHEBI:167617"/>
        <dbReference type="EC" id="2.7.7.50"/>
    </reaction>
    <physiologicalReaction direction="left-to-right" evidence="10">
        <dbReference type="Rhea" id="RHEA:67013"/>
    </physiologicalReaction>
</comment>
<dbReference type="Gene3D" id="3.30.470.30">
    <property type="entry name" value="DNA ligase/mRNA capping enzyme"/>
    <property type="match status" value="2"/>
</dbReference>
<dbReference type="GO" id="GO:0140818">
    <property type="term" value="F:mRNA 5'-triphosphate monophosphatase activity"/>
    <property type="evidence" value="ECO:0007669"/>
    <property type="project" value="InterPro"/>
</dbReference>
<dbReference type="SUPFAM" id="SSF52799">
    <property type="entry name" value="(Phosphotyrosine protein) phosphatases II"/>
    <property type="match status" value="1"/>
</dbReference>
<feature type="region of interest" description="Disordered" evidence="14">
    <location>
        <begin position="338"/>
        <end position="439"/>
    </location>
</feature>
<dbReference type="InterPro" id="IPR051029">
    <property type="entry name" value="mRNA_Capping_Enz/RNA_Phosphat"/>
</dbReference>
<keyword evidence="5" id="KW-0548">Nucleotidyltransferase</keyword>
<dbReference type="InterPro" id="IPR001339">
    <property type="entry name" value="mRNA_cap_enzyme_adenylation"/>
</dbReference>
<keyword evidence="9" id="KW-0539">Nucleus</keyword>
<sequence length="680" mass="79451">MLIKNQNEIFRPIGLVIDLTNSKNYYDPKVFTNKGIQHKKIFCKGHLQVPTNKSVGIFIRTVQQFKSTNPNLYIACHCTHGYNRTGYMIIRYLLKLGKYNLYQCINLFKQSRYPGIYKIGYLESLFKFSLNTSIPKNFPMPKQPLRKRNQDKHDLNKNKSLSKISNHNKSKINIQIQKKLQIEIENQSKTDTKPENNDHIQNLKKISVVDQKNIVTIPQNIFELIGERASKKQESQLRKFIGDWFNRTPYDPFPGSHPVSLDALNMRYLSDSNYYVTWKADGVRCMLLIISGACFLVDRNFKFYNVYLSFPGVIETLLDGEMVLEKIKKNNMEIKTGKNNKSLKTESKAEKSGKREIGKSEGNGIEKSGKNDIEGGGVNGDLSENNEIEKKMEIKDNTKEDNEDENKNDIEKAEMKTEKIVNLEEENEKGNETEIEKEDSNIDEKLNNEINEIKERYVFLVYDLMYYQTESYLNYTLPKRLGAANFMISNRNKTVSKEKRDSEPFEIRFKEMYHLRYTKTILHDLYKQLNHETDGLIFTPVDEAYSVGTCESLLKWKPPYLNTVDFAIRESLLTNEKTATLNVLSLNREKPVNDIIFESPEEKKKYLNKIVECSFDLELKNWKILRIRYDKLHPNGFSTYQSIIKSIFDRIKEEDLLKCIETIDYEKINKENSSENNDKN</sequence>
<dbReference type="Proteomes" id="UP001146793">
    <property type="component" value="Unassembled WGS sequence"/>
</dbReference>
<proteinExistence type="predicted"/>
<dbReference type="InterPro" id="IPR012340">
    <property type="entry name" value="NA-bd_OB-fold"/>
</dbReference>
<dbReference type="InterPro" id="IPR013846">
    <property type="entry name" value="mRNA_cap_enzyme_C"/>
</dbReference>
<feature type="active site" description="Phosphocysteine intermediate" evidence="11">
    <location>
        <position position="78"/>
    </location>
</feature>
<feature type="active site" description="N6-GMP-lysine intermediate" evidence="12">
    <location>
        <position position="279"/>
    </location>
</feature>